<accession>A0ABV9YEU8</accession>
<dbReference type="InterPro" id="IPR001932">
    <property type="entry name" value="PPM-type_phosphatase-like_dom"/>
</dbReference>
<dbReference type="InterPro" id="IPR052016">
    <property type="entry name" value="Bact_Sigma-Reg"/>
</dbReference>
<dbReference type="GO" id="GO:0004722">
    <property type="term" value="F:protein serine/threonine phosphatase activity"/>
    <property type="evidence" value="ECO:0007669"/>
    <property type="project" value="UniProtKB-EC"/>
</dbReference>
<comment type="caution">
    <text evidence="3">The sequence shown here is derived from an EMBL/GenBank/DDBJ whole genome shotgun (WGS) entry which is preliminary data.</text>
</comment>
<evidence type="ECO:0000313" key="3">
    <source>
        <dbReference type="EMBL" id="MFC5061295.1"/>
    </source>
</evidence>
<proteinExistence type="predicted"/>
<keyword evidence="1 3" id="KW-0378">Hydrolase</keyword>
<sequence length="413" mass="44484">MPDTDLRASELSALLERVEAVSPVDAIDVAADELAARLGARDVDLLIADYSGRGLVRLGRTRNGTGGRTQGTETAESVSVAGTLYEEVLRRQQVAVHELDDGGTRVTAPVTVRGDVIGAMDLVLTAPPTPEQIDDIAAVGHLLGHVVVVNRRYTDLFEWGQRTTALSLSAEIQRRLLPPAFTCEAGQFTFAGWLEPASTVGGDTFDYALDRGTLHLSITDATGHDVEAAMLATVLVGALRNARRRGQDLHSQVVTANDQLAEYSSAGAFVTGQVVRIDLDHRTAEIVNAGHPNPLRLRDGRVEEIELGIDRPFGLEPGRTFEVQPLALEPGDRIVFVTDGMLERHAAELDVHRTLRDTAHLHPREVVHALGAAVLRVCGGNLRDDATVFCVDWYGGSSGRVTQHGASRERAST</sequence>
<evidence type="ECO:0000256" key="1">
    <source>
        <dbReference type="ARBA" id="ARBA00022801"/>
    </source>
</evidence>
<protein>
    <submittedName>
        <fullName evidence="3">PP2C family protein-serine/threonine phosphatase</fullName>
        <ecNumber evidence="3">3.1.3.16</ecNumber>
    </submittedName>
</protein>
<dbReference type="InterPro" id="IPR036457">
    <property type="entry name" value="PPM-type-like_dom_sf"/>
</dbReference>
<organism evidence="3 4">
    <name type="scientific">Actinomycetospora atypica</name>
    <dbReference type="NCBI Taxonomy" id="1290095"/>
    <lineage>
        <taxon>Bacteria</taxon>
        <taxon>Bacillati</taxon>
        <taxon>Actinomycetota</taxon>
        <taxon>Actinomycetes</taxon>
        <taxon>Pseudonocardiales</taxon>
        <taxon>Pseudonocardiaceae</taxon>
        <taxon>Actinomycetospora</taxon>
    </lineage>
</organism>
<evidence type="ECO:0000259" key="2">
    <source>
        <dbReference type="SMART" id="SM00331"/>
    </source>
</evidence>
<dbReference type="SMART" id="SM00331">
    <property type="entry name" value="PP2C_SIG"/>
    <property type="match status" value="1"/>
</dbReference>
<name>A0ABV9YEU8_9PSEU</name>
<keyword evidence="4" id="KW-1185">Reference proteome</keyword>
<dbReference type="EC" id="3.1.3.16" evidence="3"/>
<evidence type="ECO:0000313" key="4">
    <source>
        <dbReference type="Proteomes" id="UP001595947"/>
    </source>
</evidence>
<dbReference type="SUPFAM" id="SSF81606">
    <property type="entry name" value="PP2C-like"/>
    <property type="match status" value="1"/>
</dbReference>
<dbReference type="Gene3D" id="3.60.40.10">
    <property type="entry name" value="PPM-type phosphatase domain"/>
    <property type="match status" value="1"/>
</dbReference>
<dbReference type="EMBL" id="JBHSIV010000003">
    <property type="protein sequence ID" value="MFC5061295.1"/>
    <property type="molecule type" value="Genomic_DNA"/>
</dbReference>
<gene>
    <name evidence="3" type="ORF">ACFPBZ_03685</name>
</gene>
<reference evidence="4" key="1">
    <citation type="journal article" date="2019" name="Int. J. Syst. Evol. Microbiol.">
        <title>The Global Catalogue of Microorganisms (GCM) 10K type strain sequencing project: providing services to taxonomists for standard genome sequencing and annotation.</title>
        <authorList>
            <consortium name="The Broad Institute Genomics Platform"/>
            <consortium name="The Broad Institute Genome Sequencing Center for Infectious Disease"/>
            <person name="Wu L."/>
            <person name="Ma J."/>
        </authorList>
    </citation>
    <scope>NUCLEOTIDE SEQUENCE [LARGE SCALE GENOMIC DNA]</scope>
    <source>
        <strain evidence="4">CGMCC 4.7093</strain>
    </source>
</reference>
<dbReference type="PANTHER" id="PTHR43156:SF2">
    <property type="entry name" value="STAGE II SPORULATION PROTEIN E"/>
    <property type="match status" value="1"/>
</dbReference>
<feature type="domain" description="PPM-type phosphatase" evidence="2">
    <location>
        <begin position="185"/>
        <end position="393"/>
    </location>
</feature>
<dbReference type="Pfam" id="PF07228">
    <property type="entry name" value="SpoIIE"/>
    <property type="match status" value="1"/>
</dbReference>
<dbReference type="Proteomes" id="UP001595947">
    <property type="component" value="Unassembled WGS sequence"/>
</dbReference>
<dbReference type="PANTHER" id="PTHR43156">
    <property type="entry name" value="STAGE II SPORULATION PROTEIN E-RELATED"/>
    <property type="match status" value="1"/>
</dbReference>
<dbReference type="RefSeq" id="WP_378034647.1">
    <property type="nucleotide sequence ID" value="NZ_JBHSIV010000003.1"/>
</dbReference>